<comment type="caution">
    <text evidence="1">The sequence shown here is derived from an EMBL/GenBank/DDBJ whole genome shotgun (WGS) entry which is preliminary data.</text>
</comment>
<dbReference type="AlphaFoldDB" id="A0AAX2CKY3"/>
<reference evidence="1 2" key="1">
    <citation type="submission" date="2016-08" db="EMBL/GenBank/DDBJ databases">
        <authorList>
            <person name="Loux V."/>
            <person name="Rue O."/>
        </authorList>
    </citation>
    <scope>NUCLEOTIDE SEQUENCE [LARGE SCALE GENOMIC DNA]</scope>
    <source>
        <strain evidence="1 2">AFSSA_08CEB44bac</strain>
    </source>
</reference>
<organism evidence="1 2">
    <name type="scientific">Bacillus cytotoxicus</name>
    <dbReference type="NCBI Taxonomy" id="580165"/>
    <lineage>
        <taxon>Bacteria</taxon>
        <taxon>Bacillati</taxon>
        <taxon>Bacillota</taxon>
        <taxon>Bacilli</taxon>
        <taxon>Bacillales</taxon>
        <taxon>Bacillaceae</taxon>
        <taxon>Bacillus</taxon>
        <taxon>Bacillus cereus group</taxon>
    </lineage>
</organism>
<accession>A0AAX2CKY3</accession>
<proteinExistence type="predicted"/>
<dbReference type="Proteomes" id="UP000242164">
    <property type="component" value="Unassembled WGS sequence"/>
</dbReference>
<dbReference type="EMBL" id="FMIK01000048">
    <property type="protein sequence ID" value="SCM01652.1"/>
    <property type="molecule type" value="Genomic_DNA"/>
</dbReference>
<name>A0AAX2CKY3_9BACI</name>
<evidence type="ECO:0000313" key="1">
    <source>
        <dbReference type="EMBL" id="SCM01652.1"/>
    </source>
</evidence>
<gene>
    <name evidence="1" type="ORF">BCB44BAC_03534</name>
</gene>
<evidence type="ECO:0000313" key="2">
    <source>
        <dbReference type="Proteomes" id="UP000242164"/>
    </source>
</evidence>
<sequence>MDVIVSKVHNDKDTLSLQPF</sequence>
<protein>
    <submittedName>
        <fullName evidence="1">Uncharacterized protein</fullName>
    </submittedName>
</protein>